<protein>
    <recommendedName>
        <fullName evidence="4">Lipoprotein</fullName>
    </recommendedName>
</protein>
<evidence type="ECO:0000256" key="1">
    <source>
        <dbReference type="SAM" id="SignalP"/>
    </source>
</evidence>
<evidence type="ECO:0000313" key="3">
    <source>
        <dbReference type="Proteomes" id="UP001196601"/>
    </source>
</evidence>
<gene>
    <name evidence="2" type="ORF">I0D00_10205</name>
</gene>
<keyword evidence="3" id="KW-1185">Reference proteome</keyword>
<dbReference type="Proteomes" id="UP001196601">
    <property type="component" value="Unassembled WGS sequence"/>
</dbReference>
<dbReference type="EMBL" id="JADPMV010000001">
    <property type="protein sequence ID" value="MBS7662307.1"/>
    <property type="molecule type" value="Genomic_DNA"/>
</dbReference>
<dbReference type="RefSeq" id="WP_213639608.1">
    <property type="nucleotide sequence ID" value="NZ_JADPMV010000001.1"/>
</dbReference>
<keyword evidence="1" id="KW-0732">Signal</keyword>
<feature type="signal peptide" evidence="1">
    <location>
        <begin position="1"/>
        <end position="21"/>
    </location>
</feature>
<evidence type="ECO:0008006" key="4">
    <source>
        <dbReference type="Google" id="ProtNLM"/>
    </source>
</evidence>
<dbReference type="PROSITE" id="PS51257">
    <property type="entry name" value="PROKAR_LIPOPROTEIN"/>
    <property type="match status" value="1"/>
</dbReference>
<organism evidence="2 3">
    <name type="scientific">Pseudomonas lalucatii</name>
    <dbReference type="NCBI Taxonomy" id="1424203"/>
    <lineage>
        <taxon>Bacteria</taxon>
        <taxon>Pseudomonadati</taxon>
        <taxon>Pseudomonadota</taxon>
        <taxon>Gammaproteobacteria</taxon>
        <taxon>Pseudomonadales</taxon>
        <taxon>Pseudomonadaceae</taxon>
        <taxon>Pseudomonas</taxon>
    </lineage>
</organism>
<proteinExistence type="predicted"/>
<sequence length="133" mass="14765">MNRIARSLLLGLALLGIAACATKPVENIQQTAPASSVRGASEMQKAILSALNERGWLVQQTSDAQILAEINVRGRHHAEIAIPYSASQFEIHYRSSRGLDYKSGKIHRNYNKWVNILRDDILRNLQASSLSLN</sequence>
<reference evidence="2 3" key="1">
    <citation type="journal article" date="2021" name="Syst. Appl. Microbiol.">
        <title>Pseudomonas lalucatii sp. nov. isolated from Vallgornera, a karstic cave in Mallorca, Western Mediterranean.</title>
        <authorList>
            <person name="Busquets A."/>
            <person name="Mulet M."/>
            <person name="Gomila M."/>
            <person name="Garcia-Valdes E."/>
        </authorList>
    </citation>
    <scope>NUCLEOTIDE SEQUENCE [LARGE SCALE GENOMIC DNA]</scope>
    <source>
        <strain evidence="2 3">R1b54</strain>
    </source>
</reference>
<accession>A0ABS5Q0M7</accession>
<feature type="chain" id="PRO_5047487727" description="Lipoprotein" evidence="1">
    <location>
        <begin position="22"/>
        <end position="133"/>
    </location>
</feature>
<name>A0ABS5Q0M7_9PSED</name>
<evidence type="ECO:0000313" key="2">
    <source>
        <dbReference type="EMBL" id="MBS7662307.1"/>
    </source>
</evidence>
<comment type="caution">
    <text evidence="2">The sequence shown here is derived from an EMBL/GenBank/DDBJ whole genome shotgun (WGS) entry which is preliminary data.</text>
</comment>